<evidence type="ECO:0000313" key="3">
    <source>
        <dbReference type="Proteomes" id="UP000001876"/>
    </source>
</evidence>
<organism evidence="3">
    <name type="scientific">Micromonas pusilla (strain CCMP1545)</name>
    <name type="common">Picoplanktonic green alga</name>
    <dbReference type="NCBI Taxonomy" id="564608"/>
    <lineage>
        <taxon>Eukaryota</taxon>
        <taxon>Viridiplantae</taxon>
        <taxon>Chlorophyta</taxon>
        <taxon>Mamiellophyceae</taxon>
        <taxon>Mamiellales</taxon>
        <taxon>Mamiellaceae</taxon>
        <taxon>Micromonas</taxon>
    </lineage>
</organism>
<accession>C1N3P7</accession>
<reference evidence="2 3" key="1">
    <citation type="journal article" date="2009" name="Science">
        <title>Green evolution and dynamic adaptations revealed by genomes of the marine picoeukaryotes Micromonas.</title>
        <authorList>
            <person name="Worden A.Z."/>
            <person name="Lee J.H."/>
            <person name="Mock T."/>
            <person name="Rouze P."/>
            <person name="Simmons M.P."/>
            <person name="Aerts A.L."/>
            <person name="Allen A.E."/>
            <person name="Cuvelier M.L."/>
            <person name="Derelle E."/>
            <person name="Everett M.V."/>
            <person name="Foulon E."/>
            <person name="Grimwood J."/>
            <person name="Gundlach H."/>
            <person name="Henrissat B."/>
            <person name="Napoli C."/>
            <person name="McDonald S.M."/>
            <person name="Parker M.S."/>
            <person name="Rombauts S."/>
            <person name="Salamov A."/>
            <person name="Von Dassow P."/>
            <person name="Badger J.H."/>
            <person name="Coutinho P.M."/>
            <person name="Demir E."/>
            <person name="Dubchak I."/>
            <person name="Gentemann C."/>
            <person name="Eikrem W."/>
            <person name="Gready J.E."/>
            <person name="John U."/>
            <person name="Lanier W."/>
            <person name="Lindquist E.A."/>
            <person name="Lucas S."/>
            <person name="Mayer K.F."/>
            <person name="Moreau H."/>
            <person name="Not F."/>
            <person name="Otillar R."/>
            <person name="Panaud O."/>
            <person name="Pangilinan J."/>
            <person name="Paulsen I."/>
            <person name="Piegu B."/>
            <person name="Poliakov A."/>
            <person name="Robbens S."/>
            <person name="Schmutz J."/>
            <person name="Toulza E."/>
            <person name="Wyss T."/>
            <person name="Zelensky A."/>
            <person name="Zhou K."/>
            <person name="Armbrust E.V."/>
            <person name="Bhattacharya D."/>
            <person name="Goodenough U.W."/>
            <person name="Van de Peer Y."/>
            <person name="Grigoriev I.V."/>
        </authorList>
    </citation>
    <scope>NUCLEOTIDE SEQUENCE [LARGE SCALE GENOMIC DNA]</scope>
    <source>
        <strain evidence="2 3">CCMP1545</strain>
    </source>
</reference>
<feature type="compositionally biased region" description="Gly residues" evidence="1">
    <location>
        <begin position="278"/>
        <end position="287"/>
    </location>
</feature>
<feature type="region of interest" description="Disordered" evidence="1">
    <location>
        <begin position="440"/>
        <end position="470"/>
    </location>
</feature>
<dbReference type="KEGG" id="mpp:MICPUCDRAFT_68710"/>
<gene>
    <name evidence="2" type="ORF">MICPUCDRAFT_68710</name>
</gene>
<evidence type="ECO:0000256" key="1">
    <source>
        <dbReference type="SAM" id="MobiDB-lite"/>
    </source>
</evidence>
<sequence>MGSDGVIVDLLADDRATVEWCEVMLHSSDEEHDDDDDDDDEHVIDVDEGLLVGAERRSDVPVENLTLIDAIGGEPRGFAGGGRGGSGGAARGGGGGGDARDGAPSRGGLPGAHEYWVGASHAHGGGGHGGFAPSASADPDASTREANALEKASLVPADALEKMARAFASRLLPALLKFSSRRAASGEATQRTLFRLLIATLSKAGDACDLTREHFHGVLDLLGRTLSNGQSASLVTSSLRLVNLLVERDASRAHQLRRHGLLRRVEQFTTDATKTPGGASGGSVGGDRGQRTRGSGGERSSSALPTLPPSREAETLRKTADATLAAANVALKTFELSCAADSDAAPMPGHGLGAERLASTSAAVARGDLAALSELAAALVSVDGVTEYELAEANVATALVHFLLPHGASRRETEARRAAFKRLFVTAAVSAPRKVGVGVANAGKKRRRGVSGPAPAPGRDAPEDDEGPGKTPFAALVALLHSTLDLNEQLPVFRNLALGHGSGGGGGGGGGGGLSLGLGANPFAHGGGGGGGGSSGVSTSASAKLSSGLNILSTPLRLSVRRAPTTPRLCTDLSGASLHAGPLTPLATVTAHVLRKIVVIDPGYVRWCRALVNGKIWLWIPGVGGDDGEMDAAGDAVDGHVETSGAVAAAAAAAGAGSGGRRRRGAAATETKGRWAVASVESYNAVTGRHALKVEGGVGAKPSSSSVTATTTHVALLERRYRVISRASDEANGDGDDDEERK</sequence>
<feature type="region of interest" description="Disordered" evidence="1">
    <location>
        <begin position="73"/>
        <end position="145"/>
    </location>
</feature>
<proteinExistence type="predicted"/>
<evidence type="ECO:0000313" key="2">
    <source>
        <dbReference type="EMBL" id="EEH53230.1"/>
    </source>
</evidence>
<dbReference type="Proteomes" id="UP000001876">
    <property type="component" value="Unassembled WGS sequence"/>
</dbReference>
<dbReference type="AlphaFoldDB" id="C1N3P7"/>
<dbReference type="GeneID" id="9688092"/>
<name>C1N3P7_MICPC</name>
<dbReference type="RefSeq" id="XP_003062411.1">
    <property type="nucleotide sequence ID" value="XM_003062365.1"/>
</dbReference>
<dbReference type="EMBL" id="GG663746">
    <property type="protein sequence ID" value="EEH53230.1"/>
    <property type="molecule type" value="Genomic_DNA"/>
</dbReference>
<protein>
    <submittedName>
        <fullName evidence="2">Predicted protein</fullName>
    </submittedName>
</protein>
<feature type="compositionally biased region" description="Gly residues" evidence="1">
    <location>
        <begin position="74"/>
        <end position="97"/>
    </location>
</feature>
<feature type="region of interest" description="Disordered" evidence="1">
    <location>
        <begin position="267"/>
        <end position="315"/>
    </location>
</feature>
<keyword evidence="3" id="KW-1185">Reference proteome</keyword>
<feature type="compositionally biased region" description="Low complexity" evidence="1">
    <location>
        <begin position="131"/>
        <end position="140"/>
    </location>
</feature>
<feature type="non-terminal residue" evidence="2">
    <location>
        <position position="742"/>
    </location>
</feature>